<evidence type="ECO:0000313" key="3">
    <source>
        <dbReference type="Proteomes" id="UP001162162"/>
    </source>
</evidence>
<reference evidence="2" key="1">
    <citation type="journal article" date="2023" name="Insect Mol. Biol.">
        <title>Genome sequencing provides insights into the evolution of gene families encoding plant cell wall-degrading enzymes in longhorned beetles.</title>
        <authorList>
            <person name="Shin N.R."/>
            <person name="Okamura Y."/>
            <person name="Kirsch R."/>
            <person name="Pauchet Y."/>
        </authorList>
    </citation>
    <scope>NUCLEOTIDE SEQUENCE</scope>
    <source>
        <strain evidence="2">AMC_N1</strain>
    </source>
</reference>
<dbReference type="PANTHER" id="PTHR47272:SF2">
    <property type="entry name" value="PIGGYBAC TRANSPOSABLE ELEMENT-DERIVED PROTEIN 3-LIKE"/>
    <property type="match status" value="1"/>
</dbReference>
<proteinExistence type="predicted"/>
<dbReference type="EMBL" id="JAPWTK010000056">
    <property type="protein sequence ID" value="KAJ8953437.1"/>
    <property type="molecule type" value="Genomic_DNA"/>
</dbReference>
<dbReference type="InterPro" id="IPR029526">
    <property type="entry name" value="PGBD"/>
</dbReference>
<evidence type="ECO:0000259" key="1">
    <source>
        <dbReference type="Pfam" id="PF13843"/>
    </source>
</evidence>
<sequence>MASTDAGVSPVGSVKRFSQAQKRNILVDRPYCVAKYNQNMDGTELMDECISSYRVGVRSKKWYWNIFTWLLDAAINNAWLLYRKHHSKTTNLLFRRELVQLNPLRTTGYQCATKMAGKSGWRFDELENMSQTDVRAIFDQLPSENESVDDDLESVMNDDIPAAGDNDLFDIENMDNILENSEEIENPSASNDLKWSSDDDIPLARRTDIVLPTYWTNDVTYVTKSEPFKESTGPDLPDSVETPTDVLLHHFPEDLICHIVFQTNLYCVQKFGERRHFTPTTASEIKTFLAYYLALETIGHPMKNLEINLLAQLFPAVDSPASKKALANKIYSCGTIRKGRKHYPDLISDKIMQRGQVDWRVSRDGLTALKWMDNRSVLLLGNYHNPSIMETVSRRRKNGSNENIPCPQMIRDHNTHMGYVDRFDMLKSTYEIDKKSHKWWHRVFFYFVDACVLNAVILFQQRGEFHCNNFTSKQFRLAIARGLIGVREQNKRGRPSSEPPQNKFKKVVPYEVRYDKVSHMPERSTLLRCSTLENVHRTICKCSTRQVGLCLNKDRNCFALSHKK</sequence>
<protein>
    <recommendedName>
        <fullName evidence="1">PiggyBac transposable element-derived protein domain-containing protein</fullName>
    </recommendedName>
</protein>
<comment type="caution">
    <text evidence="2">The sequence shown here is derived from an EMBL/GenBank/DDBJ whole genome shotgun (WGS) entry which is preliminary data.</text>
</comment>
<evidence type="ECO:0000313" key="2">
    <source>
        <dbReference type="EMBL" id="KAJ8953437.1"/>
    </source>
</evidence>
<accession>A0AAV8YS02</accession>
<feature type="domain" description="PiggyBac transposable element-derived protein" evidence="1">
    <location>
        <begin position="327"/>
        <end position="455"/>
    </location>
</feature>
<name>A0AAV8YS02_9CUCU</name>
<dbReference type="Proteomes" id="UP001162162">
    <property type="component" value="Unassembled WGS sequence"/>
</dbReference>
<gene>
    <name evidence="2" type="ORF">NQ318_023556</name>
</gene>
<dbReference type="AlphaFoldDB" id="A0AAV8YS02"/>
<feature type="domain" description="PiggyBac transposable element-derived protein" evidence="1">
    <location>
        <begin position="21"/>
        <end position="79"/>
    </location>
</feature>
<dbReference type="Pfam" id="PF13843">
    <property type="entry name" value="DDE_Tnp_1_7"/>
    <property type="match status" value="2"/>
</dbReference>
<dbReference type="PANTHER" id="PTHR47272">
    <property type="entry name" value="DDE_TNP_1_7 DOMAIN-CONTAINING PROTEIN"/>
    <property type="match status" value="1"/>
</dbReference>
<organism evidence="2 3">
    <name type="scientific">Aromia moschata</name>
    <dbReference type="NCBI Taxonomy" id="1265417"/>
    <lineage>
        <taxon>Eukaryota</taxon>
        <taxon>Metazoa</taxon>
        <taxon>Ecdysozoa</taxon>
        <taxon>Arthropoda</taxon>
        <taxon>Hexapoda</taxon>
        <taxon>Insecta</taxon>
        <taxon>Pterygota</taxon>
        <taxon>Neoptera</taxon>
        <taxon>Endopterygota</taxon>
        <taxon>Coleoptera</taxon>
        <taxon>Polyphaga</taxon>
        <taxon>Cucujiformia</taxon>
        <taxon>Chrysomeloidea</taxon>
        <taxon>Cerambycidae</taxon>
        <taxon>Cerambycinae</taxon>
        <taxon>Callichromatini</taxon>
        <taxon>Aromia</taxon>
    </lineage>
</organism>
<keyword evidence="3" id="KW-1185">Reference proteome</keyword>